<dbReference type="RefSeq" id="WP_178359012.1">
    <property type="nucleotide sequence ID" value="NZ_JABFYL010000025.1"/>
</dbReference>
<name>A0A850PPP8_9MYCO</name>
<dbReference type="EMBL" id="JABFYL010000025">
    <property type="protein sequence ID" value="NVN50667.1"/>
    <property type="molecule type" value="Genomic_DNA"/>
</dbReference>
<dbReference type="GO" id="GO:0003677">
    <property type="term" value="F:DNA binding"/>
    <property type="evidence" value="ECO:0007669"/>
    <property type="project" value="UniProtKB-KW"/>
</dbReference>
<dbReference type="AlphaFoldDB" id="A0A850PPP8"/>
<gene>
    <name evidence="5" type="ORF">HLY00_3385</name>
</gene>
<dbReference type="PANTHER" id="PTHR44846">
    <property type="entry name" value="MANNOSYL-D-GLYCERATE TRANSPORT/METABOLISM SYSTEM REPRESSOR MNGR-RELATED"/>
    <property type="match status" value="1"/>
</dbReference>
<dbReference type="SUPFAM" id="SSF64288">
    <property type="entry name" value="Chorismate lyase-like"/>
    <property type="match status" value="1"/>
</dbReference>
<dbReference type="InterPro" id="IPR036388">
    <property type="entry name" value="WH-like_DNA-bd_sf"/>
</dbReference>
<dbReference type="GO" id="GO:0045892">
    <property type="term" value="P:negative regulation of DNA-templated transcription"/>
    <property type="evidence" value="ECO:0007669"/>
    <property type="project" value="TreeGrafter"/>
</dbReference>
<dbReference type="PRINTS" id="PR00035">
    <property type="entry name" value="HTHGNTR"/>
</dbReference>
<evidence type="ECO:0000313" key="5">
    <source>
        <dbReference type="EMBL" id="NVN50667.1"/>
    </source>
</evidence>
<comment type="caution">
    <text evidence="5">The sequence shown here is derived from an EMBL/GenBank/DDBJ whole genome shotgun (WGS) entry which is preliminary data.</text>
</comment>
<dbReference type="Proteomes" id="UP000570517">
    <property type="component" value="Unassembled WGS sequence"/>
</dbReference>
<dbReference type="InterPro" id="IPR028978">
    <property type="entry name" value="Chorismate_lyase_/UTRA_dom_sf"/>
</dbReference>
<evidence type="ECO:0000259" key="4">
    <source>
        <dbReference type="PROSITE" id="PS50949"/>
    </source>
</evidence>
<keyword evidence="6" id="KW-1185">Reference proteome</keyword>
<dbReference type="Gene3D" id="3.40.1410.10">
    <property type="entry name" value="Chorismate lyase-like"/>
    <property type="match status" value="1"/>
</dbReference>
<dbReference type="InterPro" id="IPR011663">
    <property type="entry name" value="UTRA"/>
</dbReference>
<dbReference type="PROSITE" id="PS50949">
    <property type="entry name" value="HTH_GNTR"/>
    <property type="match status" value="1"/>
</dbReference>
<dbReference type="SMART" id="SM00866">
    <property type="entry name" value="UTRA"/>
    <property type="match status" value="1"/>
</dbReference>
<dbReference type="Pfam" id="PF07702">
    <property type="entry name" value="UTRA"/>
    <property type="match status" value="1"/>
</dbReference>
<feature type="domain" description="HTH gntR-type" evidence="4">
    <location>
        <begin position="3"/>
        <end position="71"/>
    </location>
</feature>
<evidence type="ECO:0000256" key="1">
    <source>
        <dbReference type="ARBA" id="ARBA00023015"/>
    </source>
</evidence>
<dbReference type="GO" id="GO:0003700">
    <property type="term" value="F:DNA-binding transcription factor activity"/>
    <property type="evidence" value="ECO:0007669"/>
    <property type="project" value="InterPro"/>
</dbReference>
<organism evidence="5 6">
    <name type="scientific">Mycolicibacterium hippocampi</name>
    <dbReference type="NCBI Taxonomy" id="659824"/>
    <lineage>
        <taxon>Bacteria</taxon>
        <taxon>Bacillati</taxon>
        <taxon>Actinomycetota</taxon>
        <taxon>Actinomycetes</taxon>
        <taxon>Mycobacteriales</taxon>
        <taxon>Mycobacteriaceae</taxon>
        <taxon>Mycolicibacterium</taxon>
    </lineage>
</organism>
<proteinExistence type="predicted"/>
<dbReference type="Gene3D" id="1.10.10.10">
    <property type="entry name" value="Winged helix-like DNA-binding domain superfamily/Winged helix DNA-binding domain"/>
    <property type="match status" value="1"/>
</dbReference>
<evidence type="ECO:0000313" key="6">
    <source>
        <dbReference type="Proteomes" id="UP000570517"/>
    </source>
</evidence>
<sequence length="235" mass="24972">MAAAKYRQIASALAERIRLGEIPPSGRLPGEMELAQEFEVSRGTIRQALSRLQQDGLIETLTGSGSFVNFDGDPLSDASSWSRAFATKGVSTSARLLALGKVEMPTLAARLSLPSAEFLVVDRVRMTAAGESISLERSRVPWRSSLETVVATGLVDESLAATMEAHGLVAAGGRESIGVAVLGTEDAELLGRSAGEAFLKTEHTIYDVSGAVIEFVTSLLQPTHFRIEHSYGTAP</sequence>
<evidence type="ECO:0000256" key="3">
    <source>
        <dbReference type="ARBA" id="ARBA00023163"/>
    </source>
</evidence>
<evidence type="ECO:0000256" key="2">
    <source>
        <dbReference type="ARBA" id="ARBA00023125"/>
    </source>
</evidence>
<dbReference type="InterPro" id="IPR000524">
    <property type="entry name" value="Tscrpt_reg_HTH_GntR"/>
</dbReference>
<dbReference type="SMART" id="SM00345">
    <property type="entry name" value="HTH_GNTR"/>
    <property type="match status" value="1"/>
</dbReference>
<keyword evidence="3" id="KW-0804">Transcription</keyword>
<reference evidence="5 6" key="1">
    <citation type="submission" date="2020-05" db="EMBL/GenBank/DDBJ databases">
        <title>Draft genome sequence of Mycobacterium hippocampi DL, isolated from European seabass, Dicentrarchus labrax, reared in fish farms.</title>
        <authorList>
            <person name="Stathopoulou P."/>
            <person name="Asimakis E."/>
            <person name="Tzokas K."/>
            <person name="Batargias C."/>
            <person name="Tsiamis G."/>
        </authorList>
    </citation>
    <scope>NUCLEOTIDE SEQUENCE [LARGE SCALE GENOMIC DNA]</scope>
    <source>
        <strain evidence="5 6">DL</strain>
    </source>
</reference>
<keyword evidence="2" id="KW-0238">DNA-binding</keyword>
<keyword evidence="1" id="KW-0805">Transcription regulation</keyword>
<dbReference type="PANTHER" id="PTHR44846:SF17">
    <property type="entry name" value="GNTR-FAMILY TRANSCRIPTIONAL REGULATOR"/>
    <property type="match status" value="1"/>
</dbReference>
<accession>A0A850PPP8</accession>
<protein>
    <submittedName>
        <fullName evidence="5">Transcriptional regulator, GntR family</fullName>
    </submittedName>
</protein>
<dbReference type="InterPro" id="IPR036390">
    <property type="entry name" value="WH_DNA-bd_sf"/>
</dbReference>
<dbReference type="SUPFAM" id="SSF46785">
    <property type="entry name" value="Winged helix' DNA-binding domain"/>
    <property type="match status" value="1"/>
</dbReference>
<dbReference type="CDD" id="cd07377">
    <property type="entry name" value="WHTH_GntR"/>
    <property type="match status" value="1"/>
</dbReference>
<dbReference type="Pfam" id="PF00392">
    <property type="entry name" value="GntR"/>
    <property type="match status" value="1"/>
</dbReference>
<dbReference type="InterPro" id="IPR050679">
    <property type="entry name" value="Bact_HTH_transcr_reg"/>
</dbReference>